<feature type="domain" description="Ketopantoate reductase N-terminal" evidence="11">
    <location>
        <begin position="3"/>
        <end position="140"/>
    </location>
</feature>
<evidence type="ECO:0000313" key="14">
    <source>
        <dbReference type="Proteomes" id="UP000281112"/>
    </source>
</evidence>
<organism evidence="13 14">
    <name type="scientific">Vibrio viridaestus</name>
    <dbReference type="NCBI Taxonomy" id="2487322"/>
    <lineage>
        <taxon>Bacteria</taxon>
        <taxon>Pseudomonadati</taxon>
        <taxon>Pseudomonadota</taxon>
        <taxon>Gammaproteobacteria</taxon>
        <taxon>Vibrionales</taxon>
        <taxon>Vibrionaceae</taxon>
        <taxon>Vibrio</taxon>
    </lineage>
</organism>
<evidence type="ECO:0000256" key="9">
    <source>
        <dbReference type="ARBA" id="ARBA00048793"/>
    </source>
</evidence>
<dbReference type="Pfam" id="PF08546">
    <property type="entry name" value="ApbA_C"/>
    <property type="match status" value="1"/>
</dbReference>
<dbReference type="RefSeq" id="WP_124936021.1">
    <property type="nucleotide sequence ID" value="NZ_RJVQ01000002.1"/>
</dbReference>
<evidence type="ECO:0000259" key="12">
    <source>
        <dbReference type="Pfam" id="PF08546"/>
    </source>
</evidence>
<dbReference type="Pfam" id="PF02558">
    <property type="entry name" value="ApbA"/>
    <property type="match status" value="1"/>
</dbReference>
<dbReference type="InterPro" id="IPR013328">
    <property type="entry name" value="6PGD_dom2"/>
</dbReference>
<dbReference type="EC" id="1.1.1.169" evidence="3 10"/>
<dbReference type="Gene3D" id="1.10.1040.10">
    <property type="entry name" value="N-(1-d-carboxylethyl)-l-norvaline Dehydrogenase, domain 2"/>
    <property type="match status" value="1"/>
</dbReference>
<name>A0A3N9TI61_9VIBR</name>
<dbReference type="GO" id="GO:0015940">
    <property type="term" value="P:pantothenate biosynthetic process"/>
    <property type="evidence" value="ECO:0007669"/>
    <property type="project" value="UniProtKB-UniPathway"/>
</dbReference>
<evidence type="ECO:0000256" key="6">
    <source>
        <dbReference type="ARBA" id="ARBA00022857"/>
    </source>
</evidence>
<comment type="pathway">
    <text evidence="1 10">Cofactor biosynthesis; (R)-pantothenate biosynthesis; (R)-pantoate from 3-methyl-2-oxobutanoate: step 2/2.</text>
</comment>
<evidence type="ECO:0000313" key="13">
    <source>
        <dbReference type="EMBL" id="RQW63901.1"/>
    </source>
</evidence>
<reference evidence="13 14" key="1">
    <citation type="submission" date="2018-11" db="EMBL/GenBank/DDBJ databases">
        <title>Vibrio LJC006 sp. nov., isolated from seawater during the bloom of the enteromorpha.</title>
        <authorList>
            <person name="Liang J."/>
        </authorList>
    </citation>
    <scope>NUCLEOTIDE SEQUENCE [LARGE SCALE GENOMIC DNA]</scope>
    <source>
        <strain evidence="13 14">LJC006</strain>
    </source>
</reference>
<evidence type="ECO:0000256" key="3">
    <source>
        <dbReference type="ARBA" id="ARBA00013014"/>
    </source>
</evidence>
<sequence>MNIVVLGPGAIGSLWAYHLNHAGHRVSVWAHSHEPRIEIKIDNSPSVLLENKNVDNLKHADLVLITVKAWQVETALIPLLSSIHQDAILVFMHNGMGADEVLPESVKEHPIVYATTSHGALKSSVGHIRHTGLGKTVLGGKNGQGTQCHFLADTFNHALSPVEWDHNIVDSLWLKLAVNCIINPLSAIHQCKNGELLNTQYQPIIKQLIEETYQVMVREGIPHTRQTLTSTIMSVINSTAQNLSSMNRDIFYRRPTEIDFITGYLINKARIHNVAVPQNEKLYNQIIEIERNKAAK</sequence>
<dbReference type="PANTHER" id="PTHR43765:SF2">
    <property type="entry name" value="2-DEHYDROPANTOATE 2-REDUCTASE"/>
    <property type="match status" value="1"/>
</dbReference>
<dbReference type="EMBL" id="RJVQ01000002">
    <property type="protein sequence ID" value="RQW63901.1"/>
    <property type="molecule type" value="Genomic_DNA"/>
</dbReference>
<comment type="function">
    <text evidence="10">Catalyzes the NADPH-dependent reduction of ketopantoate into pantoic acid.</text>
</comment>
<evidence type="ECO:0000256" key="7">
    <source>
        <dbReference type="ARBA" id="ARBA00023002"/>
    </source>
</evidence>
<dbReference type="OrthoDB" id="6530772at2"/>
<dbReference type="PANTHER" id="PTHR43765">
    <property type="entry name" value="2-DEHYDROPANTOATE 2-REDUCTASE-RELATED"/>
    <property type="match status" value="1"/>
</dbReference>
<dbReference type="SUPFAM" id="SSF48179">
    <property type="entry name" value="6-phosphogluconate dehydrogenase C-terminal domain-like"/>
    <property type="match status" value="1"/>
</dbReference>
<keyword evidence="6 10" id="KW-0521">NADP</keyword>
<keyword evidence="5 10" id="KW-0566">Pantothenate biosynthesis</keyword>
<dbReference type="InterPro" id="IPR013332">
    <property type="entry name" value="KPR_N"/>
</dbReference>
<comment type="similarity">
    <text evidence="2 10">Belongs to the ketopantoate reductase family.</text>
</comment>
<dbReference type="Proteomes" id="UP000281112">
    <property type="component" value="Unassembled WGS sequence"/>
</dbReference>
<dbReference type="GO" id="GO:0005737">
    <property type="term" value="C:cytoplasm"/>
    <property type="evidence" value="ECO:0007669"/>
    <property type="project" value="TreeGrafter"/>
</dbReference>
<dbReference type="AlphaFoldDB" id="A0A3N9TI61"/>
<proteinExistence type="inferred from homology"/>
<comment type="caution">
    <text evidence="13">The sequence shown here is derived from an EMBL/GenBank/DDBJ whole genome shotgun (WGS) entry which is preliminary data.</text>
</comment>
<dbReference type="GO" id="GO:0008677">
    <property type="term" value="F:2-dehydropantoate 2-reductase activity"/>
    <property type="evidence" value="ECO:0007669"/>
    <property type="project" value="UniProtKB-EC"/>
</dbReference>
<dbReference type="InterPro" id="IPR050838">
    <property type="entry name" value="Ketopantoate_reductase"/>
</dbReference>
<evidence type="ECO:0000256" key="5">
    <source>
        <dbReference type="ARBA" id="ARBA00022655"/>
    </source>
</evidence>
<feature type="domain" description="Ketopantoate reductase C-terminal" evidence="12">
    <location>
        <begin position="167"/>
        <end position="289"/>
    </location>
</feature>
<dbReference type="NCBIfam" id="NF005087">
    <property type="entry name" value="PRK06522.1-1"/>
    <property type="match status" value="1"/>
</dbReference>
<evidence type="ECO:0000256" key="8">
    <source>
        <dbReference type="ARBA" id="ARBA00032024"/>
    </source>
</evidence>
<dbReference type="UniPathway" id="UPA00028">
    <property type="reaction ID" value="UER00004"/>
</dbReference>
<evidence type="ECO:0000256" key="4">
    <source>
        <dbReference type="ARBA" id="ARBA00019465"/>
    </source>
</evidence>
<evidence type="ECO:0000256" key="2">
    <source>
        <dbReference type="ARBA" id="ARBA00007870"/>
    </source>
</evidence>
<evidence type="ECO:0000256" key="10">
    <source>
        <dbReference type="RuleBase" id="RU362068"/>
    </source>
</evidence>
<dbReference type="InterPro" id="IPR003710">
    <property type="entry name" value="ApbA"/>
</dbReference>
<dbReference type="NCBIfam" id="TIGR00745">
    <property type="entry name" value="apbA_panE"/>
    <property type="match status" value="1"/>
</dbReference>
<dbReference type="InterPro" id="IPR013752">
    <property type="entry name" value="KPA_reductase"/>
</dbReference>
<dbReference type="SUPFAM" id="SSF51735">
    <property type="entry name" value="NAD(P)-binding Rossmann-fold domains"/>
    <property type="match status" value="1"/>
</dbReference>
<evidence type="ECO:0000256" key="1">
    <source>
        <dbReference type="ARBA" id="ARBA00004994"/>
    </source>
</evidence>
<dbReference type="InterPro" id="IPR036291">
    <property type="entry name" value="NAD(P)-bd_dom_sf"/>
</dbReference>
<protein>
    <recommendedName>
        <fullName evidence="4 10">2-dehydropantoate 2-reductase</fullName>
        <ecNumber evidence="3 10">1.1.1.169</ecNumber>
    </recommendedName>
    <alternativeName>
        <fullName evidence="8 10">Ketopantoate reductase</fullName>
    </alternativeName>
</protein>
<comment type="catalytic activity">
    <reaction evidence="9 10">
        <text>(R)-pantoate + NADP(+) = 2-dehydropantoate + NADPH + H(+)</text>
        <dbReference type="Rhea" id="RHEA:16233"/>
        <dbReference type="ChEBI" id="CHEBI:11561"/>
        <dbReference type="ChEBI" id="CHEBI:15378"/>
        <dbReference type="ChEBI" id="CHEBI:15980"/>
        <dbReference type="ChEBI" id="CHEBI:57783"/>
        <dbReference type="ChEBI" id="CHEBI:58349"/>
        <dbReference type="EC" id="1.1.1.169"/>
    </reaction>
</comment>
<keyword evidence="14" id="KW-1185">Reference proteome</keyword>
<dbReference type="InterPro" id="IPR008927">
    <property type="entry name" value="6-PGluconate_DH-like_C_sf"/>
</dbReference>
<accession>A0A3N9TI61</accession>
<gene>
    <name evidence="13" type="ORF">EES38_04655</name>
</gene>
<dbReference type="Gene3D" id="3.40.50.720">
    <property type="entry name" value="NAD(P)-binding Rossmann-like Domain"/>
    <property type="match status" value="1"/>
</dbReference>
<evidence type="ECO:0000259" key="11">
    <source>
        <dbReference type="Pfam" id="PF02558"/>
    </source>
</evidence>
<dbReference type="GO" id="GO:0050661">
    <property type="term" value="F:NADP binding"/>
    <property type="evidence" value="ECO:0007669"/>
    <property type="project" value="TreeGrafter"/>
</dbReference>
<keyword evidence="7 10" id="KW-0560">Oxidoreductase</keyword>